<feature type="transmembrane region" description="Helical" evidence="8">
    <location>
        <begin position="145"/>
        <end position="164"/>
    </location>
</feature>
<gene>
    <name evidence="9" type="ORF">HMPREF3222_02570</name>
</gene>
<dbReference type="InterPro" id="IPR050297">
    <property type="entry name" value="LipidA_mod_glycosyltrf_83"/>
</dbReference>
<dbReference type="PANTHER" id="PTHR33908">
    <property type="entry name" value="MANNOSYLTRANSFERASE YKCB-RELATED"/>
    <property type="match status" value="1"/>
</dbReference>
<feature type="transmembrane region" description="Helical" evidence="8">
    <location>
        <begin position="416"/>
        <end position="435"/>
    </location>
</feature>
<evidence type="ECO:0000313" key="10">
    <source>
        <dbReference type="Proteomes" id="UP000070646"/>
    </source>
</evidence>
<evidence type="ECO:0000256" key="5">
    <source>
        <dbReference type="ARBA" id="ARBA00022692"/>
    </source>
</evidence>
<dbReference type="EMBL" id="LRPU01000152">
    <property type="protein sequence ID" value="KXA07922.1"/>
    <property type="molecule type" value="Genomic_DNA"/>
</dbReference>
<dbReference type="GO" id="GO:0005886">
    <property type="term" value="C:plasma membrane"/>
    <property type="evidence" value="ECO:0007669"/>
    <property type="project" value="UniProtKB-SubCell"/>
</dbReference>
<keyword evidence="6 8" id="KW-1133">Transmembrane helix</keyword>
<feature type="transmembrane region" description="Helical" evidence="8">
    <location>
        <begin position="122"/>
        <end position="139"/>
    </location>
</feature>
<feature type="transmembrane region" description="Helical" evidence="8">
    <location>
        <begin position="470"/>
        <end position="487"/>
    </location>
</feature>
<accession>A0A133MV49</accession>
<proteinExistence type="predicted"/>
<feature type="transmembrane region" description="Helical" evidence="8">
    <location>
        <begin position="200"/>
        <end position="216"/>
    </location>
</feature>
<dbReference type="GO" id="GO:0009103">
    <property type="term" value="P:lipopolysaccharide biosynthetic process"/>
    <property type="evidence" value="ECO:0007669"/>
    <property type="project" value="UniProtKB-ARBA"/>
</dbReference>
<reference evidence="9 10" key="1">
    <citation type="submission" date="2016-01" db="EMBL/GenBank/DDBJ databases">
        <authorList>
            <person name="Oliw E.H."/>
        </authorList>
    </citation>
    <scope>NUCLEOTIDE SEQUENCE [LARGE SCALE GENOMIC DNA]</scope>
    <source>
        <strain evidence="9 10">MJR7757A</strain>
    </source>
</reference>
<feature type="transmembrane region" description="Helical" evidence="8">
    <location>
        <begin position="12"/>
        <end position="34"/>
    </location>
</feature>
<evidence type="ECO:0000256" key="4">
    <source>
        <dbReference type="ARBA" id="ARBA00022679"/>
    </source>
</evidence>
<evidence type="ECO:0000256" key="8">
    <source>
        <dbReference type="SAM" id="Phobius"/>
    </source>
</evidence>
<protein>
    <submittedName>
        <fullName evidence="9">Dolichyl-phosphate-mannose-protein mannosyltransferase</fullName>
    </submittedName>
</protein>
<keyword evidence="2" id="KW-1003">Cell membrane</keyword>
<comment type="subcellular location">
    <subcellularLocation>
        <location evidence="1">Cell membrane</location>
        <topology evidence="1">Multi-pass membrane protein</topology>
    </subcellularLocation>
</comment>
<feature type="transmembrane region" description="Helical" evidence="8">
    <location>
        <begin position="40"/>
        <end position="59"/>
    </location>
</feature>
<feature type="transmembrane region" description="Helical" evidence="8">
    <location>
        <begin position="268"/>
        <end position="290"/>
    </location>
</feature>
<dbReference type="RefSeq" id="WP_242862267.1">
    <property type="nucleotide sequence ID" value="NZ_KQ956287.1"/>
</dbReference>
<evidence type="ECO:0000256" key="1">
    <source>
        <dbReference type="ARBA" id="ARBA00004651"/>
    </source>
</evidence>
<feature type="transmembrane region" description="Helical" evidence="8">
    <location>
        <begin position="447"/>
        <end position="464"/>
    </location>
</feature>
<dbReference type="Proteomes" id="UP000070646">
    <property type="component" value="Unassembled WGS sequence"/>
</dbReference>
<dbReference type="AlphaFoldDB" id="A0A133MV49"/>
<evidence type="ECO:0000256" key="2">
    <source>
        <dbReference type="ARBA" id="ARBA00022475"/>
    </source>
</evidence>
<dbReference type="GO" id="GO:0016763">
    <property type="term" value="F:pentosyltransferase activity"/>
    <property type="evidence" value="ECO:0007669"/>
    <property type="project" value="TreeGrafter"/>
</dbReference>
<keyword evidence="7 8" id="KW-0472">Membrane</keyword>
<feature type="transmembrane region" description="Helical" evidence="8">
    <location>
        <begin position="244"/>
        <end position="261"/>
    </location>
</feature>
<evidence type="ECO:0000256" key="6">
    <source>
        <dbReference type="ARBA" id="ARBA00022989"/>
    </source>
</evidence>
<comment type="caution">
    <text evidence="9">The sequence shown here is derived from an EMBL/GenBank/DDBJ whole genome shotgun (WGS) entry which is preliminary data.</text>
</comment>
<evidence type="ECO:0000256" key="7">
    <source>
        <dbReference type="ARBA" id="ARBA00023136"/>
    </source>
</evidence>
<name>A0A133MV49_CLOPF</name>
<evidence type="ECO:0000256" key="3">
    <source>
        <dbReference type="ARBA" id="ARBA00022676"/>
    </source>
</evidence>
<keyword evidence="4 9" id="KW-0808">Transferase</keyword>
<dbReference type="PANTHER" id="PTHR33908:SF11">
    <property type="entry name" value="MEMBRANE PROTEIN"/>
    <property type="match status" value="1"/>
</dbReference>
<organism evidence="9 10">
    <name type="scientific">Clostridium perfringens</name>
    <dbReference type="NCBI Taxonomy" id="1502"/>
    <lineage>
        <taxon>Bacteria</taxon>
        <taxon>Bacillati</taxon>
        <taxon>Bacillota</taxon>
        <taxon>Clostridia</taxon>
        <taxon>Eubacteriales</taxon>
        <taxon>Clostridiaceae</taxon>
        <taxon>Clostridium</taxon>
    </lineage>
</organism>
<keyword evidence="3 9" id="KW-0328">Glycosyltransferase</keyword>
<feature type="transmembrane region" description="Helical" evidence="8">
    <location>
        <begin position="176"/>
        <end position="194"/>
    </location>
</feature>
<keyword evidence="5 8" id="KW-0812">Transmembrane</keyword>
<sequence>MIDLKKGFDTFLVWALRILILFIIGGTIVKSYLFDEVTKFSLVLIVLSILFILGIYISIKKDVNKVILMTFILIIALVVRLLWFYNIDSIPVGDFNRMFICAGDFLSGATYMFKGTAYMGRFPHMTITVLYFALIRNIFSNPLVAIKLINIIFSIINVVLLYFLGKEVFRSKEIGIGVMAFAAIFPPMIIYNNVFCSENMAIPLLIISILLILKGYRSNNLWKTSLLICGAGIFLSLAQLFRPVGYVVIVAYIMYIFIYFKKGIKLKILGVINVILSFILPWALVSYLLIALNITEYPLWHGTEPLSISMLKGTNIESQGRWNEEDSAIFNKYDGDYEKVDEEAKSIIKDRLTETPKLKLLTFYITKFMNEWNTGDFAGAYWAENGLDEGYNREEYLNMLGKTEGKMLIRMSTEGIVYTKFFWIFIVIMTYIGLYRNRLERNYSIDLFYIIFGGASLFGLITEFQDRYTYPYSWIFIILAFTVFNFNKKENRESIFY</sequence>
<feature type="transmembrane region" description="Helical" evidence="8">
    <location>
        <begin position="66"/>
        <end position="83"/>
    </location>
</feature>
<dbReference type="PATRIC" id="fig|1502.174.peg.2588"/>
<evidence type="ECO:0000313" key="9">
    <source>
        <dbReference type="EMBL" id="KXA07922.1"/>
    </source>
</evidence>